<reference evidence="2 3" key="1">
    <citation type="submission" date="2023-03" db="EMBL/GenBank/DDBJ databases">
        <title>High recombination rates correlate with genetic variation in Cardiocondyla obscurior ants.</title>
        <authorList>
            <person name="Errbii M."/>
        </authorList>
    </citation>
    <scope>NUCLEOTIDE SEQUENCE [LARGE SCALE GENOMIC DNA]</scope>
    <source>
        <strain evidence="2">Alpha-2009</strain>
        <tissue evidence="2">Whole body</tissue>
    </source>
</reference>
<dbReference type="InterPro" id="IPR040676">
    <property type="entry name" value="DUF5641"/>
</dbReference>
<protein>
    <recommendedName>
        <fullName evidence="1">DUF5641 domain-containing protein</fullName>
    </recommendedName>
</protein>
<dbReference type="PANTHER" id="PTHR47331:SF1">
    <property type="entry name" value="GAG-LIKE PROTEIN"/>
    <property type="match status" value="1"/>
</dbReference>
<sequence length="403" mass="45169">MLLQEMWQLKLEWDESLPQEIHQRWVEFKNQLTCLTEIRIPRGVKKAGASEMELHGFCDASERAYGACVYVRTGGRSGRPRVALLASKSRVAPVRAVSLPRLELSAAKLLAELTQKIRIAIGDRQCKQFLWTDSMVALHWIVSSSRKWNAFVANRVGEIQRITEIASWRHVPSAENPADILSRGRALKDLAHDSLWWTGSKFLRLPAGQWPTTRATDTAGIEIPERKNIVTATANIKTCIVHKLMQRISSITKIARIVAYCMRFKRNRRDCGGKTIRPGELKVALIIIVRCVQRVEFADEYAALAEERALPSSSHILSLTPFINEFGVIRVGGRLRNLEIPYEVQQPGLGPLMWTLGRVIQTHPGSDGIVRAATLKTKGGTVTRPTVKLAVLLFDGNTQTDAR</sequence>
<dbReference type="AlphaFoldDB" id="A0AAW2G3Z5"/>
<keyword evidence="3" id="KW-1185">Reference proteome</keyword>
<accession>A0AAW2G3Z5</accession>
<dbReference type="PANTHER" id="PTHR47331">
    <property type="entry name" value="PHD-TYPE DOMAIN-CONTAINING PROTEIN"/>
    <property type="match status" value="1"/>
</dbReference>
<evidence type="ECO:0000259" key="1">
    <source>
        <dbReference type="Pfam" id="PF18701"/>
    </source>
</evidence>
<name>A0AAW2G3Z5_9HYME</name>
<dbReference type="Pfam" id="PF18701">
    <property type="entry name" value="DUF5641"/>
    <property type="match status" value="1"/>
</dbReference>
<organism evidence="2 3">
    <name type="scientific">Cardiocondyla obscurior</name>
    <dbReference type="NCBI Taxonomy" id="286306"/>
    <lineage>
        <taxon>Eukaryota</taxon>
        <taxon>Metazoa</taxon>
        <taxon>Ecdysozoa</taxon>
        <taxon>Arthropoda</taxon>
        <taxon>Hexapoda</taxon>
        <taxon>Insecta</taxon>
        <taxon>Pterygota</taxon>
        <taxon>Neoptera</taxon>
        <taxon>Endopterygota</taxon>
        <taxon>Hymenoptera</taxon>
        <taxon>Apocrita</taxon>
        <taxon>Aculeata</taxon>
        <taxon>Formicoidea</taxon>
        <taxon>Formicidae</taxon>
        <taxon>Myrmicinae</taxon>
        <taxon>Cardiocondyla</taxon>
    </lineage>
</organism>
<evidence type="ECO:0000313" key="3">
    <source>
        <dbReference type="Proteomes" id="UP001430953"/>
    </source>
</evidence>
<dbReference type="EMBL" id="JADYXP020000007">
    <property type="protein sequence ID" value="KAL0120837.1"/>
    <property type="molecule type" value="Genomic_DNA"/>
</dbReference>
<proteinExistence type="predicted"/>
<dbReference type="InterPro" id="IPR008042">
    <property type="entry name" value="Retrotrans_Pao"/>
</dbReference>
<feature type="domain" description="DUF5641" evidence="1">
    <location>
        <begin position="345"/>
        <end position="392"/>
    </location>
</feature>
<dbReference type="Pfam" id="PF05380">
    <property type="entry name" value="Peptidase_A17"/>
    <property type="match status" value="1"/>
</dbReference>
<gene>
    <name evidence="2" type="ORF">PUN28_008485</name>
</gene>
<comment type="caution">
    <text evidence="2">The sequence shown here is derived from an EMBL/GenBank/DDBJ whole genome shotgun (WGS) entry which is preliminary data.</text>
</comment>
<dbReference type="Proteomes" id="UP001430953">
    <property type="component" value="Unassembled WGS sequence"/>
</dbReference>
<evidence type="ECO:0000313" key="2">
    <source>
        <dbReference type="EMBL" id="KAL0120837.1"/>
    </source>
</evidence>